<name>A0A8H6JX68_9PEZI</name>
<organism evidence="1 2">
    <name type="scientific">Colletotrichum plurivorum</name>
    <dbReference type="NCBI Taxonomy" id="2175906"/>
    <lineage>
        <taxon>Eukaryota</taxon>
        <taxon>Fungi</taxon>
        <taxon>Dikarya</taxon>
        <taxon>Ascomycota</taxon>
        <taxon>Pezizomycotina</taxon>
        <taxon>Sordariomycetes</taxon>
        <taxon>Hypocreomycetidae</taxon>
        <taxon>Glomerellales</taxon>
        <taxon>Glomerellaceae</taxon>
        <taxon>Colletotrichum</taxon>
        <taxon>Colletotrichum orchidearum species complex</taxon>
    </lineage>
</organism>
<gene>
    <name evidence="1" type="ORF">CPLU01_12780</name>
</gene>
<comment type="caution">
    <text evidence="1">The sequence shown here is derived from an EMBL/GenBank/DDBJ whole genome shotgun (WGS) entry which is preliminary data.</text>
</comment>
<sequence>MFETAKKTGVLGGVPLDATAKLLQNDDPGQRTIRIALTQRSADGVRTSPLRNGAVTGLLLLSPTLSRVAAAPTG</sequence>
<protein>
    <submittedName>
        <fullName evidence="1">Uncharacterized protein</fullName>
    </submittedName>
</protein>
<dbReference type="AlphaFoldDB" id="A0A8H6JX68"/>
<dbReference type="EMBL" id="WIGO01000273">
    <property type="protein sequence ID" value="KAF6820346.1"/>
    <property type="molecule type" value="Genomic_DNA"/>
</dbReference>
<reference evidence="1" key="1">
    <citation type="journal article" date="2020" name="Phytopathology">
        <title>Genome Sequence Resources of Colletotrichum truncatum, C. plurivorum, C. musicola, and C. sojae: Four Species Pathogenic to Soybean (Glycine max).</title>
        <authorList>
            <person name="Rogerio F."/>
            <person name="Boufleur T.R."/>
            <person name="Ciampi-Guillardi M."/>
            <person name="Sukno S.A."/>
            <person name="Thon M.R."/>
            <person name="Massola Junior N.S."/>
            <person name="Baroncelli R."/>
        </authorList>
    </citation>
    <scope>NUCLEOTIDE SEQUENCE</scope>
    <source>
        <strain evidence="1">LFN00145</strain>
    </source>
</reference>
<accession>A0A8H6JX68</accession>
<dbReference type="Proteomes" id="UP000654918">
    <property type="component" value="Unassembled WGS sequence"/>
</dbReference>
<keyword evidence="2" id="KW-1185">Reference proteome</keyword>
<evidence type="ECO:0000313" key="1">
    <source>
        <dbReference type="EMBL" id="KAF6820346.1"/>
    </source>
</evidence>
<proteinExistence type="predicted"/>
<evidence type="ECO:0000313" key="2">
    <source>
        <dbReference type="Proteomes" id="UP000654918"/>
    </source>
</evidence>